<dbReference type="PANTHER" id="PTHR31681:SF51">
    <property type="entry name" value="PARP CATALYTIC DOMAIN-CONTAINING PROTEIN"/>
    <property type="match status" value="1"/>
</dbReference>
<feature type="compositionally biased region" description="Low complexity" evidence="1">
    <location>
        <begin position="31"/>
        <end position="41"/>
    </location>
</feature>
<proteinExistence type="predicted"/>
<gene>
    <name evidence="2" type="ORF">QN277_012943</name>
</gene>
<feature type="region of interest" description="Disordered" evidence="1">
    <location>
        <begin position="22"/>
        <end position="82"/>
    </location>
</feature>
<feature type="compositionally biased region" description="Basic residues" evidence="1">
    <location>
        <begin position="42"/>
        <end position="51"/>
    </location>
</feature>
<dbReference type="Proteomes" id="UP001293593">
    <property type="component" value="Unassembled WGS sequence"/>
</dbReference>
<evidence type="ECO:0000313" key="2">
    <source>
        <dbReference type="EMBL" id="KAK4281450.1"/>
    </source>
</evidence>
<dbReference type="PANTHER" id="PTHR31681">
    <property type="entry name" value="C2H2-LIKE ZINC FINGER PROTEIN"/>
    <property type="match status" value="1"/>
</dbReference>
<evidence type="ECO:0000256" key="1">
    <source>
        <dbReference type="SAM" id="MobiDB-lite"/>
    </source>
</evidence>
<evidence type="ECO:0000313" key="3">
    <source>
        <dbReference type="Proteomes" id="UP001293593"/>
    </source>
</evidence>
<comment type="caution">
    <text evidence="2">The sequence shown here is derived from an EMBL/GenBank/DDBJ whole genome shotgun (WGS) entry which is preliminary data.</text>
</comment>
<dbReference type="EMBL" id="JAWXYG010000002">
    <property type="protein sequence ID" value="KAK4281450.1"/>
    <property type="molecule type" value="Genomic_DNA"/>
</dbReference>
<organism evidence="2 3">
    <name type="scientific">Acacia crassicarpa</name>
    <name type="common">northern wattle</name>
    <dbReference type="NCBI Taxonomy" id="499986"/>
    <lineage>
        <taxon>Eukaryota</taxon>
        <taxon>Viridiplantae</taxon>
        <taxon>Streptophyta</taxon>
        <taxon>Embryophyta</taxon>
        <taxon>Tracheophyta</taxon>
        <taxon>Spermatophyta</taxon>
        <taxon>Magnoliopsida</taxon>
        <taxon>eudicotyledons</taxon>
        <taxon>Gunneridae</taxon>
        <taxon>Pentapetalae</taxon>
        <taxon>rosids</taxon>
        <taxon>fabids</taxon>
        <taxon>Fabales</taxon>
        <taxon>Fabaceae</taxon>
        <taxon>Caesalpinioideae</taxon>
        <taxon>mimosoid clade</taxon>
        <taxon>Acacieae</taxon>
        <taxon>Acacia</taxon>
    </lineage>
</organism>
<accession>A0AAE1TF34</accession>
<protein>
    <submittedName>
        <fullName evidence="2">Uncharacterized protein</fullName>
    </submittedName>
</protein>
<keyword evidence="3" id="KW-1185">Reference proteome</keyword>
<dbReference type="Gene3D" id="3.90.228.10">
    <property type="match status" value="1"/>
</dbReference>
<feature type="compositionally biased region" description="Low complexity" evidence="1">
    <location>
        <begin position="67"/>
        <end position="82"/>
    </location>
</feature>
<dbReference type="AlphaFoldDB" id="A0AAE1TF34"/>
<sequence length="293" mass="32155">MAEKCLVVASLAALVFHPRSSIKCFKPKPNPNSTNSTTTPQKNHKPAKKKQGTPPKLPHEQPKHKAQSSSSSSIARNSSRSNQLTELLEGDWPIDIVAAMFRAGWPLEKTVVIEKILKVNHSLDHLTKFEEYREGVKSMSAKIREPERTQKLVVDGNELVRFHGALIKCSLGRGNLSLDICSNRWCAVCRMVSSTFPVKDVSVTLYENSWRAHAKIDGGSVGDRASARTASVLCRVIAGRIANFDKFGATNVKEGGFDSMVSPPECASEVSEGLVVLNQRAILPCFVVIYRAS</sequence>
<name>A0AAE1TF34_9FABA</name>
<reference evidence="2" key="1">
    <citation type="submission" date="2023-10" db="EMBL/GenBank/DDBJ databases">
        <title>Chromosome-level genome of the transformable northern wattle, Acacia crassicarpa.</title>
        <authorList>
            <person name="Massaro I."/>
            <person name="Sinha N.R."/>
            <person name="Poethig S."/>
            <person name="Leichty A.R."/>
        </authorList>
    </citation>
    <scope>NUCLEOTIDE SEQUENCE</scope>
    <source>
        <strain evidence="2">Acra3RX</strain>
        <tissue evidence="2">Leaf</tissue>
    </source>
</reference>